<dbReference type="Proteomes" id="UP000244223">
    <property type="component" value="Unassembled WGS sequence"/>
</dbReference>
<evidence type="ECO:0000256" key="1">
    <source>
        <dbReference type="ARBA" id="ARBA00022490"/>
    </source>
</evidence>
<dbReference type="InterPro" id="IPR027275">
    <property type="entry name" value="PRC-brl_dom"/>
</dbReference>
<evidence type="ECO:0000256" key="4">
    <source>
        <dbReference type="ARBA" id="ARBA00023186"/>
    </source>
</evidence>
<dbReference type="EMBL" id="QAON01000009">
    <property type="protein sequence ID" value="PTQ89087.1"/>
    <property type="molecule type" value="Genomic_DNA"/>
</dbReference>
<keyword evidence="1 5" id="KW-0963">Cytoplasm</keyword>
<evidence type="ECO:0000256" key="3">
    <source>
        <dbReference type="ARBA" id="ARBA00022552"/>
    </source>
</evidence>
<evidence type="ECO:0000256" key="2">
    <source>
        <dbReference type="ARBA" id="ARBA00022517"/>
    </source>
</evidence>
<dbReference type="Pfam" id="PF01782">
    <property type="entry name" value="RimM"/>
    <property type="match status" value="1"/>
</dbReference>
<gene>
    <name evidence="5" type="primary">rimM</name>
    <name evidence="8" type="ORF">C8N29_109110</name>
</gene>
<dbReference type="GO" id="GO:0005840">
    <property type="term" value="C:ribosome"/>
    <property type="evidence" value="ECO:0007669"/>
    <property type="project" value="InterPro"/>
</dbReference>
<sequence length="178" mass="20111">MANIPPSDQLLSIGRIQSAYGIKGWVWVYSNTDPTDNVFAYAPWYLQLGDSWRQIDVLDWRVQGKGLVCRLDGCTDRNAAEALHGAVIWTAKTNLPDLPEGDYYWSDLVDCHVWTIDNQYLGLVDSLMETGANDVLVVKPATGSLDRQERLIPWIPEQVVTSVDIVGRRITVDWDIDF</sequence>
<dbReference type="HAMAP" id="MF_00014">
    <property type="entry name" value="Ribosome_mat_RimM"/>
    <property type="match status" value="1"/>
</dbReference>
<dbReference type="SUPFAM" id="SSF50346">
    <property type="entry name" value="PRC-barrel domain"/>
    <property type="match status" value="1"/>
</dbReference>
<dbReference type="Gene3D" id="2.40.30.60">
    <property type="entry name" value="RimM"/>
    <property type="match status" value="1"/>
</dbReference>
<accession>A0A2T5IYS7</accession>
<keyword evidence="2 5" id="KW-0690">Ribosome biogenesis</keyword>
<dbReference type="NCBIfam" id="TIGR02273">
    <property type="entry name" value="16S_RimM"/>
    <property type="match status" value="1"/>
</dbReference>
<dbReference type="GO" id="GO:0043022">
    <property type="term" value="F:ribosome binding"/>
    <property type="evidence" value="ECO:0007669"/>
    <property type="project" value="InterPro"/>
</dbReference>
<evidence type="ECO:0000313" key="9">
    <source>
        <dbReference type="Proteomes" id="UP000244223"/>
    </source>
</evidence>
<comment type="domain">
    <text evidence="5">The PRC barrel domain binds ribosomal protein uS19.</text>
</comment>
<evidence type="ECO:0000259" key="6">
    <source>
        <dbReference type="Pfam" id="PF01782"/>
    </source>
</evidence>
<dbReference type="InterPro" id="IPR011961">
    <property type="entry name" value="RimM"/>
</dbReference>
<dbReference type="InterPro" id="IPR011033">
    <property type="entry name" value="PRC_barrel-like_sf"/>
</dbReference>
<dbReference type="Gene3D" id="2.30.30.240">
    <property type="entry name" value="PRC-barrel domain"/>
    <property type="match status" value="1"/>
</dbReference>
<keyword evidence="9" id="KW-1185">Reference proteome</keyword>
<dbReference type="PANTHER" id="PTHR33692:SF1">
    <property type="entry name" value="RIBOSOME MATURATION FACTOR RIMM"/>
    <property type="match status" value="1"/>
</dbReference>
<dbReference type="OrthoDB" id="9810331at2"/>
<feature type="domain" description="PRC-barrel" evidence="7">
    <location>
        <begin position="101"/>
        <end position="173"/>
    </location>
</feature>
<dbReference type="InterPro" id="IPR036976">
    <property type="entry name" value="RimM_N_sf"/>
</dbReference>
<comment type="function">
    <text evidence="5">An accessory protein needed during the final step in the assembly of 30S ribosomal subunit, possibly for assembly of the head region. Essential for efficient processing of 16S rRNA. May be needed both before and after RbfA during the maturation of 16S rRNA. It has affinity for free ribosomal 30S subunits but not for 70S ribosomes.</text>
</comment>
<dbReference type="RefSeq" id="WP_107865998.1">
    <property type="nucleotide sequence ID" value="NZ_QAON01000009.1"/>
</dbReference>
<organism evidence="8 9">
    <name type="scientific">Agitococcus lubricus</name>
    <dbReference type="NCBI Taxonomy" id="1077255"/>
    <lineage>
        <taxon>Bacteria</taxon>
        <taxon>Pseudomonadati</taxon>
        <taxon>Pseudomonadota</taxon>
        <taxon>Gammaproteobacteria</taxon>
        <taxon>Moraxellales</taxon>
        <taxon>Moraxellaceae</taxon>
        <taxon>Agitococcus</taxon>
    </lineage>
</organism>
<comment type="subcellular location">
    <subcellularLocation>
        <location evidence="5">Cytoplasm</location>
    </subcellularLocation>
</comment>
<evidence type="ECO:0000313" key="8">
    <source>
        <dbReference type="EMBL" id="PTQ89087.1"/>
    </source>
</evidence>
<dbReference type="SUPFAM" id="SSF50447">
    <property type="entry name" value="Translation proteins"/>
    <property type="match status" value="1"/>
</dbReference>
<comment type="subunit">
    <text evidence="5">Binds ribosomal protein uS19.</text>
</comment>
<dbReference type="Pfam" id="PF05239">
    <property type="entry name" value="PRC"/>
    <property type="match status" value="1"/>
</dbReference>
<proteinExistence type="inferred from homology"/>
<dbReference type="InterPro" id="IPR002676">
    <property type="entry name" value="RimM_N"/>
</dbReference>
<keyword evidence="3 5" id="KW-0698">rRNA processing</keyword>
<dbReference type="GO" id="GO:0042274">
    <property type="term" value="P:ribosomal small subunit biogenesis"/>
    <property type="evidence" value="ECO:0007669"/>
    <property type="project" value="UniProtKB-UniRule"/>
</dbReference>
<dbReference type="PANTHER" id="PTHR33692">
    <property type="entry name" value="RIBOSOME MATURATION FACTOR RIMM"/>
    <property type="match status" value="1"/>
</dbReference>
<dbReference type="InterPro" id="IPR009000">
    <property type="entry name" value="Transl_B-barrel_sf"/>
</dbReference>
<dbReference type="AlphaFoldDB" id="A0A2T5IYS7"/>
<comment type="caution">
    <text evidence="8">The sequence shown here is derived from an EMBL/GenBank/DDBJ whole genome shotgun (WGS) entry which is preliminary data.</text>
</comment>
<dbReference type="GO" id="GO:0006364">
    <property type="term" value="P:rRNA processing"/>
    <property type="evidence" value="ECO:0007669"/>
    <property type="project" value="UniProtKB-UniRule"/>
</dbReference>
<feature type="domain" description="RimM N-terminal" evidence="6">
    <location>
        <begin position="13"/>
        <end position="91"/>
    </location>
</feature>
<comment type="similarity">
    <text evidence="5">Belongs to the RimM family.</text>
</comment>
<evidence type="ECO:0000259" key="7">
    <source>
        <dbReference type="Pfam" id="PF05239"/>
    </source>
</evidence>
<protein>
    <recommendedName>
        <fullName evidence="5">Ribosome maturation factor RimM</fullName>
    </recommendedName>
</protein>
<name>A0A2T5IYS7_9GAMM</name>
<keyword evidence="4 5" id="KW-0143">Chaperone</keyword>
<evidence type="ECO:0000256" key="5">
    <source>
        <dbReference type="HAMAP-Rule" id="MF_00014"/>
    </source>
</evidence>
<reference evidence="8 9" key="1">
    <citation type="submission" date="2018-04" db="EMBL/GenBank/DDBJ databases">
        <title>Genomic Encyclopedia of Archaeal and Bacterial Type Strains, Phase II (KMG-II): from individual species to whole genera.</title>
        <authorList>
            <person name="Goeker M."/>
        </authorList>
    </citation>
    <scope>NUCLEOTIDE SEQUENCE [LARGE SCALE GENOMIC DNA]</scope>
    <source>
        <strain evidence="8 9">DSM 5822</strain>
    </source>
</reference>
<dbReference type="GO" id="GO:0005737">
    <property type="term" value="C:cytoplasm"/>
    <property type="evidence" value="ECO:0007669"/>
    <property type="project" value="UniProtKB-SubCell"/>
</dbReference>